<dbReference type="PROSITE" id="PS50888">
    <property type="entry name" value="BHLH"/>
    <property type="match status" value="1"/>
</dbReference>
<dbReference type="CDD" id="cd11445">
    <property type="entry name" value="bHLH_AtPIF_like"/>
    <property type="match status" value="1"/>
</dbReference>
<dbReference type="GO" id="GO:0003677">
    <property type="term" value="F:DNA binding"/>
    <property type="evidence" value="ECO:0007669"/>
    <property type="project" value="UniProtKB-KW"/>
</dbReference>
<dbReference type="InterPro" id="IPR031066">
    <property type="entry name" value="bHLH_ALC-like_plant"/>
</dbReference>
<dbReference type="STRING" id="72664.V4MWI0"/>
<dbReference type="PANTHER" id="PTHR45855:SF31">
    <property type="entry name" value="TRANSCRIPTION FACTOR HFR1"/>
    <property type="match status" value="1"/>
</dbReference>
<dbReference type="Gene3D" id="4.10.280.10">
    <property type="entry name" value="Helix-loop-helix DNA-binding domain"/>
    <property type="match status" value="1"/>
</dbReference>
<evidence type="ECO:0000256" key="4">
    <source>
        <dbReference type="ARBA" id="ARBA00023163"/>
    </source>
</evidence>
<feature type="region of interest" description="Disordered" evidence="6">
    <location>
        <begin position="117"/>
        <end position="136"/>
    </location>
</feature>
<accession>V4MWI0</accession>
<keyword evidence="5" id="KW-0539">Nucleus</keyword>
<dbReference type="InterPro" id="IPR036638">
    <property type="entry name" value="HLH_DNA-bd_sf"/>
</dbReference>
<organism evidence="8 9">
    <name type="scientific">Eutrema salsugineum</name>
    <name type="common">Saltwater cress</name>
    <name type="synonym">Sisymbrium salsugineum</name>
    <dbReference type="NCBI Taxonomy" id="72664"/>
    <lineage>
        <taxon>Eukaryota</taxon>
        <taxon>Viridiplantae</taxon>
        <taxon>Streptophyta</taxon>
        <taxon>Embryophyta</taxon>
        <taxon>Tracheophyta</taxon>
        <taxon>Spermatophyta</taxon>
        <taxon>Magnoliopsida</taxon>
        <taxon>eudicotyledons</taxon>
        <taxon>Gunneridae</taxon>
        <taxon>Pentapetalae</taxon>
        <taxon>rosids</taxon>
        <taxon>malvids</taxon>
        <taxon>Brassicales</taxon>
        <taxon>Brassicaceae</taxon>
        <taxon>Eutremeae</taxon>
        <taxon>Eutrema</taxon>
    </lineage>
</organism>
<dbReference type="Pfam" id="PF00010">
    <property type="entry name" value="HLH"/>
    <property type="match status" value="1"/>
</dbReference>
<sequence length="286" mass="32752">MVPPFRLNNQDFMGWRSDVGSLDVKDQCITEREIRSDEDRLINGLKWRYDYFDHDQTDIHLQIVPEIHREEENSKKDLTLVVPDEHSEAGDHHLSKDNSESSDNRCYLRNKREKPKRRRYLISSDNDSEGCTREVPSVTRTGFKKIRRDEMMSNKMRTLQQLLPNCHKTDKVSILDKTIEYMKNLQLQLQVMSTMGMNPYIPPVTLNFGMHNHLLTAMAMAHGLNPANQTASSPLTPATNWPLPPLSYLSFPHSSNQPPLFLTTASAASSPQCLCGLAPCFPIKFP</sequence>
<dbReference type="InterPro" id="IPR011598">
    <property type="entry name" value="bHLH_dom"/>
</dbReference>
<dbReference type="KEGG" id="eus:EUTSA_v10008396mg"/>
<feature type="region of interest" description="Disordered" evidence="6">
    <location>
        <begin position="84"/>
        <end position="105"/>
    </location>
</feature>
<keyword evidence="2" id="KW-0805">Transcription regulation</keyword>
<dbReference type="PANTHER" id="PTHR45855">
    <property type="entry name" value="TRANSCRIPTION FACTOR PIF1-RELATED"/>
    <property type="match status" value="1"/>
</dbReference>
<dbReference type="GO" id="GO:0046983">
    <property type="term" value="F:protein dimerization activity"/>
    <property type="evidence" value="ECO:0007669"/>
    <property type="project" value="InterPro"/>
</dbReference>
<proteinExistence type="predicted"/>
<evidence type="ECO:0000259" key="7">
    <source>
        <dbReference type="PROSITE" id="PS50888"/>
    </source>
</evidence>
<feature type="domain" description="BHLH" evidence="7">
    <location>
        <begin position="136"/>
        <end position="185"/>
    </location>
</feature>
<dbReference type="SMART" id="SM00353">
    <property type="entry name" value="HLH"/>
    <property type="match status" value="1"/>
</dbReference>
<dbReference type="Gramene" id="ESQ36706">
    <property type="protein sequence ID" value="ESQ36706"/>
    <property type="gene ID" value="EUTSA_v10008396mg"/>
</dbReference>
<evidence type="ECO:0000256" key="3">
    <source>
        <dbReference type="ARBA" id="ARBA00023125"/>
    </source>
</evidence>
<protein>
    <recommendedName>
        <fullName evidence="7">BHLH domain-containing protein</fullName>
    </recommendedName>
</protein>
<keyword evidence="3" id="KW-0238">DNA-binding</keyword>
<gene>
    <name evidence="8" type="ORF">EUTSA_v10008396mg</name>
</gene>
<dbReference type="Proteomes" id="UP000030689">
    <property type="component" value="Unassembled WGS sequence"/>
</dbReference>
<evidence type="ECO:0000256" key="5">
    <source>
        <dbReference type="ARBA" id="ARBA00023242"/>
    </source>
</evidence>
<dbReference type="SUPFAM" id="SSF47459">
    <property type="entry name" value="HLH, helix-loop-helix DNA-binding domain"/>
    <property type="match status" value="1"/>
</dbReference>
<dbReference type="EMBL" id="KI517683">
    <property type="protein sequence ID" value="ESQ36706.1"/>
    <property type="molecule type" value="Genomic_DNA"/>
</dbReference>
<dbReference type="InterPro" id="IPR047265">
    <property type="entry name" value="PIF1-like_bHLH"/>
</dbReference>
<evidence type="ECO:0000313" key="9">
    <source>
        <dbReference type="Proteomes" id="UP000030689"/>
    </source>
</evidence>
<comment type="subcellular location">
    <subcellularLocation>
        <location evidence="1">Nucleus</location>
    </subcellularLocation>
</comment>
<dbReference type="GO" id="GO:0005634">
    <property type="term" value="C:nucleus"/>
    <property type="evidence" value="ECO:0007669"/>
    <property type="project" value="UniProtKB-SubCell"/>
</dbReference>
<keyword evidence="4" id="KW-0804">Transcription</keyword>
<dbReference type="OMA" id="HIKDYSE"/>
<evidence type="ECO:0000256" key="1">
    <source>
        <dbReference type="ARBA" id="ARBA00004123"/>
    </source>
</evidence>
<keyword evidence="9" id="KW-1185">Reference proteome</keyword>
<dbReference type="AlphaFoldDB" id="V4MWI0"/>
<evidence type="ECO:0000313" key="8">
    <source>
        <dbReference type="EMBL" id="ESQ36706.1"/>
    </source>
</evidence>
<name>V4MWI0_EUTSA</name>
<evidence type="ECO:0000256" key="6">
    <source>
        <dbReference type="SAM" id="MobiDB-lite"/>
    </source>
</evidence>
<reference evidence="8 9" key="1">
    <citation type="journal article" date="2013" name="Front. Plant Sci.">
        <title>The Reference Genome of the Halophytic Plant Eutrema salsugineum.</title>
        <authorList>
            <person name="Yang R."/>
            <person name="Jarvis D.E."/>
            <person name="Chen H."/>
            <person name="Beilstein M.A."/>
            <person name="Grimwood J."/>
            <person name="Jenkins J."/>
            <person name="Shu S."/>
            <person name="Prochnik S."/>
            <person name="Xin M."/>
            <person name="Ma C."/>
            <person name="Schmutz J."/>
            <person name="Wing R.A."/>
            <person name="Mitchell-Olds T."/>
            <person name="Schumaker K.S."/>
            <person name="Wang X."/>
        </authorList>
    </citation>
    <scope>NUCLEOTIDE SEQUENCE [LARGE SCALE GENOMIC DNA]</scope>
</reference>
<feature type="compositionally biased region" description="Basic and acidic residues" evidence="6">
    <location>
        <begin position="84"/>
        <end position="103"/>
    </location>
</feature>
<evidence type="ECO:0000256" key="2">
    <source>
        <dbReference type="ARBA" id="ARBA00023015"/>
    </source>
</evidence>